<sequence length="89" mass="9446">MSSSADHCQACGQAAFTPDAARPARRFWPSIVRIAVIEVVVLLALAGLFIAYLNWSSEASFAEFLSATKTLAAPSLPVTEVHLPCKQGA</sequence>
<keyword evidence="1" id="KW-0472">Membrane</keyword>
<name>A0A1M7TUI2_9BRAD</name>
<dbReference type="RefSeq" id="WP_156898514.1">
    <property type="nucleotide sequence ID" value="NZ_LT670849.1"/>
</dbReference>
<accession>A0A1M7TUI2</accession>
<dbReference type="EMBL" id="LT670849">
    <property type="protein sequence ID" value="SHN74316.1"/>
    <property type="molecule type" value="Genomic_DNA"/>
</dbReference>
<dbReference type="AlphaFoldDB" id="A0A1M7TUI2"/>
<reference evidence="3" key="1">
    <citation type="submission" date="2016-11" db="EMBL/GenBank/DDBJ databases">
        <authorList>
            <person name="Varghese N."/>
            <person name="Submissions S."/>
        </authorList>
    </citation>
    <scope>NUCLEOTIDE SEQUENCE [LARGE SCALE GENOMIC DNA]</scope>
    <source>
        <strain evidence="3">GAS401</strain>
    </source>
</reference>
<gene>
    <name evidence="2" type="ORF">SAMN05444170_2704</name>
</gene>
<dbReference type="Proteomes" id="UP000184096">
    <property type="component" value="Chromosome I"/>
</dbReference>
<protein>
    <submittedName>
        <fullName evidence="2">Uncharacterized protein</fullName>
    </submittedName>
</protein>
<feature type="transmembrane region" description="Helical" evidence="1">
    <location>
        <begin position="31"/>
        <end position="55"/>
    </location>
</feature>
<keyword evidence="1" id="KW-0812">Transmembrane</keyword>
<keyword evidence="1" id="KW-1133">Transmembrane helix</keyword>
<evidence type="ECO:0000313" key="2">
    <source>
        <dbReference type="EMBL" id="SHN74316.1"/>
    </source>
</evidence>
<proteinExistence type="predicted"/>
<evidence type="ECO:0000313" key="3">
    <source>
        <dbReference type="Proteomes" id="UP000184096"/>
    </source>
</evidence>
<keyword evidence="3" id="KW-1185">Reference proteome</keyword>
<evidence type="ECO:0000256" key="1">
    <source>
        <dbReference type="SAM" id="Phobius"/>
    </source>
</evidence>
<organism evidence="2 3">
    <name type="scientific">Bradyrhizobium erythrophlei</name>
    <dbReference type="NCBI Taxonomy" id="1437360"/>
    <lineage>
        <taxon>Bacteria</taxon>
        <taxon>Pseudomonadati</taxon>
        <taxon>Pseudomonadota</taxon>
        <taxon>Alphaproteobacteria</taxon>
        <taxon>Hyphomicrobiales</taxon>
        <taxon>Nitrobacteraceae</taxon>
        <taxon>Bradyrhizobium</taxon>
    </lineage>
</organism>